<reference evidence="2" key="2">
    <citation type="journal article" date="2011" name="Microb. Ecol.">
        <title>Taxonomic and Functional Metagenomic Profiling of the Microbial Community in the Anoxic Sediment of a Sub-saline Shallow Lake (Laguna de Carrizo, Central Spain).</title>
        <authorList>
            <person name="Ferrer M."/>
            <person name="Guazzaroni M.E."/>
            <person name="Richter M."/>
            <person name="Garcia-Salamanca A."/>
            <person name="Yarza P."/>
            <person name="Suarez-Suarez A."/>
            <person name="Solano J."/>
            <person name="Alcaide M."/>
            <person name="van Dillewijn P."/>
            <person name="Molina-Henares M.A."/>
            <person name="Lopez-Cortes N."/>
            <person name="Al-Ramahi Y."/>
            <person name="Guerrero C."/>
            <person name="Acosta A."/>
            <person name="de Eugenio L.I."/>
            <person name="Martinez V."/>
            <person name="Marques S."/>
            <person name="Rojo F."/>
            <person name="Santero E."/>
            <person name="Genilloud O."/>
            <person name="Perez-Perez J."/>
            <person name="Rossello-Mora R."/>
            <person name="Ramos J.L."/>
        </authorList>
    </citation>
    <scope>NUCLEOTIDE SEQUENCE</scope>
</reference>
<dbReference type="Gene3D" id="3.30.700.10">
    <property type="entry name" value="Glycoprotein, Type 4 Pilin"/>
    <property type="match status" value="1"/>
</dbReference>
<evidence type="ECO:0000313" key="2">
    <source>
        <dbReference type="EMBL" id="EFK95411.1"/>
    </source>
</evidence>
<dbReference type="SUPFAM" id="SSF54523">
    <property type="entry name" value="Pili subunits"/>
    <property type="match status" value="1"/>
</dbReference>
<comment type="caution">
    <text evidence="2">The sequence shown here is derived from an EMBL/GenBank/DDBJ whole genome shotgun (WGS) entry which is preliminary data.</text>
</comment>
<proteinExistence type="predicted"/>
<feature type="transmembrane region" description="Helical" evidence="1">
    <location>
        <begin position="12"/>
        <end position="31"/>
    </location>
</feature>
<dbReference type="EMBL" id="ADZX01000783">
    <property type="protein sequence ID" value="EFK95411.1"/>
    <property type="molecule type" value="Genomic_DNA"/>
</dbReference>
<keyword evidence="1" id="KW-0472">Membrane</keyword>
<dbReference type="InterPro" id="IPR012902">
    <property type="entry name" value="N_methyl_site"/>
</dbReference>
<reference evidence="2" key="1">
    <citation type="submission" date="2010-07" db="EMBL/GenBank/DDBJ databases">
        <authorList>
            <consortium name="CONSOLIDER consortium CSD2007-00005"/>
            <person name="Guazzaroni M.-E."/>
            <person name="Richter M."/>
            <person name="Garcia-Salamanca A."/>
            <person name="Yarza P."/>
            <person name="Ferrer M."/>
        </authorList>
    </citation>
    <scope>NUCLEOTIDE SEQUENCE</scope>
</reference>
<dbReference type="PROSITE" id="PS00409">
    <property type="entry name" value="PROKAR_NTER_METHYL"/>
    <property type="match status" value="1"/>
</dbReference>
<sequence>MKKTLNMSSGFTLLEVIFVIVIIGILAGVAIPKLAATRDDAEIAKAKSTIASVRAALSTERQLRVLRGDFTPITSLNADGLGAFTVFSLDGGVGGNPPVSRPVLGNTVPICAPGGRACWNAAAPVYTYVLPISGNRVTFSIQDANGITYSGQFRCTGSADDCRLLTQ</sequence>
<dbReference type="NCBIfam" id="TIGR02532">
    <property type="entry name" value="IV_pilin_GFxxxE"/>
    <property type="match status" value="1"/>
</dbReference>
<dbReference type="InterPro" id="IPR045584">
    <property type="entry name" value="Pilin-like"/>
</dbReference>
<dbReference type="AlphaFoldDB" id="D9PLY5"/>
<organism evidence="2">
    <name type="scientific">sediment metagenome</name>
    <dbReference type="NCBI Taxonomy" id="749907"/>
    <lineage>
        <taxon>unclassified sequences</taxon>
        <taxon>metagenomes</taxon>
        <taxon>ecological metagenomes</taxon>
    </lineage>
</organism>
<gene>
    <name evidence="2" type="ORF">LDC_2561</name>
</gene>
<keyword evidence="1" id="KW-1133">Transmembrane helix</keyword>
<keyword evidence="1" id="KW-0812">Transmembrane</keyword>
<name>D9PLY5_9ZZZZ</name>
<dbReference type="Pfam" id="PF07963">
    <property type="entry name" value="N_methyl"/>
    <property type="match status" value="1"/>
</dbReference>
<protein>
    <submittedName>
        <fullName evidence="2">Uncharacterized protein</fullName>
    </submittedName>
</protein>
<accession>D9PLY5</accession>
<evidence type="ECO:0000256" key="1">
    <source>
        <dbReference type="SAM" id="Phobius"/>
    </source>
</evidence>